<sequence>MELFQELLMTALFALTFSFLVAKLVSIAMAGDDVRDSSKSVDFETVTEEVKFERGLRVQSTKTKRRVQFVDEVKTLDEFEGEESVDKLESSRFGDELAEKRCDSAEICDSACRLEVEEGVVEVSEVVGLPENSSEGGFDKEEVVAEIVGGLEFGVKEENRVIGFDGLVVEERSDSTKAADEFDRAIASMDVEENIVDNARDDDEIDVELARDDDVVDQIEPEEVRGVESGENQESGIEGGLNKGDEEEELDGDEDDDWEGIEKSELEKVFAAASNYVGCGGKDDRLANVGSDVQMLLYGLHKVAMEGPCHESQPMALKVSARANWNAWQRLGNMSPEVAMEQYVNLLSDTVPGWMESDPAGDGKQDFSQAGIPGAPDSNMNIHNQPNLKEYKLELKSGTDGGDLTGGSNSVNREKE</sequence>
<accession>A0A5B6ZV66</accession>
<feature type="domain" description="ACB" evidence="4">
    <location>
        <begin position="266"/>
        <end position="356"/>
    </location>
</feature>
<evidence type="ECO:0000256" key="1">
    <source>
        <dbReference type="ARBA" id="ARBA00005567"/>
    </source>
</evidence>
<protein>
    <submittedName>
        <fullName evidence="5">Putative acyl-CoA-binding domain-containing protein 3-like</fullName>
    </submittedName>
</protein>
<evidence type="ECO:0000313" key="5">
    <source>
        <dbReference type="EMBL" id="MPA48377.1"/>
    </source>
</evidence>
<name>A0A5B6ZV66_DAVIN</name>
<keyword evidence="2" id="KW-0446">Lipid-binding</keyword>
<dbReference type="InterPro" id="IPR000582">
    <property type="entry name" value="Acyl-CoA-binding_protein"/>
</dbReference>
<dbReference type="GO" id="GO:0000062">
    <property type="term" value="F:fatty-acyl-CoA binding"/>
    <property type="evidence" value="ECO:0007669"/>
    <property type="project" value="InterPro"/>
</dbReference>
<feature type="region of interest" description="Disordered" evidence="3">
    <location>
        <begin position="218"/>
        <end position="257"/>
    </location>
</feature>
<comment type="similarity">
    <text evidence="1">Belongs to the ACBP family.</text>
</comment>
<dbReference type="EMBL" id="GHES01017818">
    <property type="protein sequence ID" value="MPA48377.1"/>
    <property type="molecule type" value="Transcribed_RNA"/>
</dbReference>
<feature type="compositionally biased region" description="Polar residues" evidence="3">
    <location>
        <begin position="378"/>
        <end position="387"/>
    </location>
</feature>
<organism evidence="5">
    <name type="scientific">Davidia involucrata</name>
    <name type="common">Dove tree</name>
    <dbReference type="NCBI Taxonomy" id="16924"/>
    <lineage>
        <taxon>Eukaryota</taxon>
        <taxon>Viridiplantae</taxon>
        <taxon>Streptophyta</taxon>
        <taxon>Embryophyta</taxon>
        <taxon>Tracheophyta</taxon>
        <taxon>Spermatophyta</taxon>
        <taxon>Magnoliopsida</taxon>
        <taxon>eudicotyledons</taxon>
        <taxon>Gunneridae</taxon>
        <taxon>Pentapetalae</taxon>
        <taxon>asterids</taxon>
        <taxon>Cornales</taxon>
        <taxon>Nyssaceae</taxon>
        <taxon>Davidia</taxon>
    </lineage>
</organism>
<dbReference type="SUPFAM" id="SSF47027">
    <property type="entry name" value="Acyl-CoA binding protein"/>
    <property type="match status" value="1"/>
</dbReference>
<evidence type="ECO:0000256" key="3">
    <source>
        <dbReference type="SAM" id="MobiDB-lite"/>
    </source>
</evidence>
<dbReference type="PROSITE" id="PS51228">
    <property type="entry name" value="ACB_2"/>
    <property type="match status" value="1"/>
</dbReference>
<gene>
    <name evidence="5" type="ORF">Din_017818</name>
</gene>
<evidence type="ECO:0000259" key="4">
    <source>
        <dbReference type="PROSITE" id="PS51228"/>
    </source>
</evidence>
<evidence type="ECO:0000256" key="2">
    <source>
        <dbReference type="ARBA" id="ARBA00023121"/>
    </source>
</evidence>
<dbReference type="AlphaFoldDB" id="A0A5B6ZV66"/>
<dbReference type="InterPro" id="IPR014352">
    <property type="entry name" value="FERM/acyl-CoA-bd_prot_sf"/>
</dbReference>
<dbReference type="PANTHER" id="PTHR23310">
    <property type="entry name" value="ACYL-COA-BINDING PROTEIN, ACBP"/>
    <property type="match status" value="1"/>
</dbReference>
<dbReference type="InterPro" id="IPR035984">
    <property type="entry name" value="Acyl-CoA-binding_sf"/>
</dbReference>
<dbReference type="GO" id="GO:0006631">
    <property type="term" value="P:fatty acid metabolic process"/>
    <property type="evidence" value="ECO:0007669"/>
    <property type="project" value="TreeGrafter"/>
</dbReference>
<feature type="compositionally biased region" description="Acidic residues" evidence="3">
    <location>
        <begin position="245"/>
        <end position="257"/>
    </location>
</feature>
<feature type="region of interest" description="Disordered" evidence="3">
    <location>
        <begin position="354"/>
        <end position="416"/>
    </location>
</feature>
<dbReference type="PANTHER" id="PTHR23310:SF105">
    <property type="entry name" value="ACYL-COA-BINDING DOMAIN-CONTAINING PROTEIN 5"/>
    <property type="match status" value="1"/>
</dbReference>
<dbReference type="Gene3D" id="1.20.80.10">
    <property type="match status" value="1"/>
</dbReference>
<proteinExistence type="inferred from homology"/>
<dbReference type="Pfam" id="PF00887">
    <property type="entry name" value="ACBP"/>
    <property type="match status" value="1"/>
</dbReference>
<reference evidence="5" key="1">
    <citation type="submission" date="2019-08" db="EMBL/GenBank/DDBJ databases">
        <title>Reference gene set and small RNA set construction with multiple tissues from Davidia involucrata Baill.</title>
        <authorList>
            <person name="Yang H."/>
            <person name="Zhou C."/>
            <person name="Li G."/>
            <person name="Wang J."/>
            <person name="Gao P."/>
            <person name="Wang M."/>
            <person name="Wang R."/>
            <person name="Zhao Y."/>
        </authorList>
    </citation>
    <scope>NUCLEOTIDE SEQUENCE</scope>
    <source>
        <tissue evidence="5">Mixed with DoveR01_LX</tissue>
    </source>
</reference>